<evidence type="ECO:0000313" key="6">
    <source>
        <dbReference type="Proteomes" id="UP001176940"/>
    </source>
</evidence>
<name>A0ABN9M8S8_9NEOB</name>
<evidence type="ECO:0000256" key="2">
    <source>
        <dbReference type="ARBA" id="ARBA00023180"/>
    </source>
</evidence>
<dbReference type="PROSITE" id="PS51233">
    <property type="entry name" value="VWFD"/>
    <property type="match status" value="1"/>
</dbReference>
<proteinExistence type="predicted"/>
<feature type="chain" id="PRO_5046413649" description="VWFD domain-containing protein" evidence="3">
    <location>
        <begin position="21"/>
        <end position="177"/>
    </location>
</feature>
<dbReference type="EMBL" id="CAUEEQ010047174">
    <property type="protein sequence ID" value="CAJ0959100.1"/>
    <property type="molecule type" value="Genomic_DNA"/>
</dbReference>
<dbReference type="SMART" id="SM00216">
    <property type="entry name" value="VWD"/>
    <property type="match status" value="1"/>
</dbReference>
<dbReference type="Pfam" id="PF00094">
    <property type="entry name" value="VWD"/>
    <property type="match status" value="1"/>
</dbReference>
<keyword evidence="6" id="KW-1185">Reference proteome</keyword>
<dbReference type="InterPro" id="IPR050780">
    <property type="entry name" value="Mucin_vWF_Thrombospondin_sf"/>
</dbReference>
<dbReference type="InterPro" id="IPR001846">
    <property type="entry name" value="VWF_type-D"/>
</dbReference>
<organism evidence="5 6">
    <name type="scientific">Ranitomeya imitator</name>
    <name type="common">mimic poison frog</name>
    <dbReference type="NCBI Taxonomy" id="111125"/>
    <lineage>
        <taxon>Eukaryota</taxon>
        <taxon>Metazoa</taxon>
        <taxon>Chordata</taxon>
        <taxon>Craniata</taxon>
        <taxon>Vertebrata</taxon>
        <taxon>Euteleostomi</taxon>
        <taxon>Amphibia</taxon>
        <taxon>Batrachia</taxon>
        <taxon>Anura</taxon>
        <taxon>Neobatrachia</taxon>
        <taxon>Hyloidea</taxon>
        <taxon>Dendrobatidae</taxon>
        <taxon>Dendrobatinae</taxon>
        <taxon>Ranitomeya</taxon>
    </lineage>
</organism>
<evidence type="ECO:0000256" key="3">
    <source>
        <dbReference type="SAM" id="SignalP"/>
    </source>
</evidence>
<evidence type="ECO:0000313" key="5">
    <source>
        <dbReference type="EMBL" id="CAJ0959100.1"/>
    </source>
</evidence>
<keyword evidence="3" id="KW-0732">Signal</keyword>
<dbReference type="PANTHER" id="PTHR11339">
    <property type="entry name" value="EXTRACELLULAR MATRIX GLYCOPROTEIN RELATED"/>
    <property type="match status" value="1"/>
</dbReference>
<sequence>MHSLPFIILLLAYVIPPGTSLDVFGKPDRSSLSRCSLFGKNHIRTFDGTFYDFMGDCSYMLAGDCHKRSFSLLVDYRHGKKNSVSLYLGEYYDIHMFLDGTATEGEKTITLPYAANGIYLENEAGYYKLSSEEHGVMLKIDVSGNLQLILSNQHFNRTCGLCGNFNQLAEDDFMTQE</sequence>
<dbReference type="Proteomes" id="UP001176940">
    <property type="component" value="Unassembled WGS sequence"/>
</dbReference>
<keyword evidence="2" id="KW-0325">Glycoprotein</keyword>
<feature type="non-terminal residue" evidence="5">
    <location>
        <position position="177"/>
    </location>
</feature>
<keyword evidence="1" id="KW-1015">Disulfide bond</keyword>
<accession>A0ABN9M8S8</accession>
<feature type="domain" description="VWFD" evidence="4">
    <location>
        <begin position="33"/>
        <end position="177"/>
    </location>
</feature>
<evidence type="ECO:0000256" key="1">
    <source>
        <dbReference type="ARBA" id="ARBA00023157"/>
    </source>
</evidence>
<gene>
    <name evidence="5" type="ORF">RIMI_LOCUS16700416</name>
</gene>
<feature type="signal peptide" evidence="3">
    <location>
        <begin position="1"/>
        <end position="20"/>
    </location>
</feature>
<reference evidence="5" key="1">
    <citation type="submission" date="2023-07" db="EMBL/GenBank/DDBJ databases">
        <authorList>
            <person name="Stuckert A."/>
        </authorList>
    </citation>
    <scope>NUCLEOTIDE SEQUENCE</scope>
</reference>
<comment type="caution">
    <text evidence="5">The sequence shown here is derived from an EMBL/GenBank/DDBJ whole genome shotgun (WGS) entry which is preliminary data.</text>
</comment>
<evidence type="ECO:0000259" key="4">
    <source>
        <dbReference type="PROSITE" id="PS51233"/>
    </source>
</evidence>
<protein>
    <recommendedName>
        <fullName evidence="4">VWFD domain-containing protein</fullName>
    </recommendedName>
</protein>